<dbReference type="STRING" id="52247.A0A4T0WWB0"/>
<keyword evidence="2" id="KW-1185">Reference proteome</keyword>
<dbReference type="PANTHER" id="PTHR43881">
    <property type="entry name" value="GAMMA-GLUTAMYLTRANSPEPTIDASE (AFU_ORTHOLOGUE AFUA_4G13580)"/>
    <property type="match status" value="1"/>
</dbReference>
<dbReference type="Gene3D" id="1.10.246.130">
    <property type="match status" value="1"/>
</dbReference>
<name>A0A4T0WWB0_9ASCO</name>
<dbReference type="EMBL" id="SELW01000679">
    <property type="protein sequence ID" value="TID13336.1"/>
    <property type="molecule type" value="Genomic_DNA"/>
</dbReference>
<dbReference type="InterPro" id="IPR043137">
    <property type="entry name" value="GGT_ssub_C"/>
</dbReference>
<dbReference type="AlphaFoldDB" id="A0A4T0WWB0"/>
<dbReference type="InterPro" id="IPR043138">
    <property type="entry name" value="GGT_lsub"/>
</dbReference>
<evidence type="ECO:0000313" key="1">
    <source>
        <dbReference type="EMBL" id="TID13336.1"/>
    </source>
</evidence>
<dbReference type="InterPro" id="IPR029055">
    <property type="entry name" value="Ntn_hydrolases_N"/>
</dbReference>
<dbReference type="SUPFAM" id="SSF56235">
    <property type="entry name" value="N-terminal nucleophile aminohydrolases (Ntn hydrolases)"/>
    <property type="match status" value="1"/>
</dbReference>
<dbReference type="Pfam" id="PF01019">
    <property type="entry name" value="G_glu_transpept"/>
    <property type="match status" value="1"/>
</dbReference>
<evidence type="ECO:0008006" key="3">
    <source>
        <dbReference type="Google" id="ProtNLM"/>
    </source>
</evidence>
<dbReference type="Gene3D" id="3.60.20.40">
    <property type="match status" value="1"/>
</dbReference>
<organism evidence="1 2">
    <name type="scientific">Pichia inconspicua</name>
    <dbReference type="NCBI Taxonomy" id="52247"/>
    <lineage>
        <taxon>Eukaryota</taxon>
        <taxon>Fungi</taxon>
        <taxon>Dikarya</taxon>
        <taxon>Ascomycota</taxon>
        <taxon>Saccharomycotina</taxon>
        <taxon>Pichiomycetes</taxon>
        <taxon>Pichiales</taxon>
        <taxon>Pichiaceae</taxon>
        <taxon>Pichia</taxon>
    </lineage>
</organism>
<dbReference type="Proteomes" id="UP000307173">
    <property type="component" value="Unassembled WGS sequence"/>
</dbReference>
<dbReference type="OrthoDB" id="2015213at2759"/>
<accession>A0A4T0WWB0</accession>
<evidence type="ECO:0000313" key="2">
    <source>
        <dbReference type="Proteomes" id="UP000307173"/>
    </source>
</evidence>
<dbReference type="PANTHER" id="PTHR43881:SF1">
    <property type="entry name" value="GAMMA-GLUTAMYLTRANSPEPTIDASE (AFU_ORTHOLOGUE AFUA_4G13580)"/>
    <property type="match status" value="1"/>
</dbReference>
<comment type="caution">
    <text evidence="1">The sequence shown here is derived from an EMBL/GenBank/DDBJ whole genome shotgun (WGS) entry which is preliminary data.</text>
</comment>
<dbReference type="InterPro" id="IPR052896">
    <property type="entry name" value="GGT-like_enzyme"/>
</dbReference>
<protein>
    <recommendedName>
        <fullName evidence="3">Gamma-glutamyltransferase</fullName>
    </recommendedName>
</protein>
<proteinExistence type="predicted"/>
<sequence>MVSSTQPAANSAGIAILNQGGNCVDACVAIAACLAVIEPAMTGIGGDCFALFYDAKEKKVSGLNGCGRAAKALSIDFLRENYADHILPNRRFKGDSIFKVTVPGAVCGWFDAFTKWGSGNLSMQDILQPAIELAENGFVVAEINSLSWKSAVEKLRRNNIGKDIESFLPKGESPEKGDLICNPDLAETLKRIAIEGKNAFYNSDITDDIISEMNGRGHVFSREDFTSHESTFVEPIGYEFLGKKLWEIPPNGSGIIALITLGMIKNLDASGVIDLKEMKHNSADYLHLIIETLKLAFKESEEYVFDYDHYSKETNEEFKGSIERLLSDDYLREKICRFNRDSTLLNEGPDSKFKSDTVYFTAVDKYGNACSFINSVYESFGSGIVIPKRGFTMQNRGGNFSLNPKAKNSLQGGKRPYHTIIPGMITEAGELGELYASYGIMGGYNQPQAHVQVYMNMIFFGMDPQEALDAPRICLSSHPKFKHTDSGFGADGPASTLETWVDIEEGIEESVIEELRCRGHKLQILDGFNRKQFGRGQIIRREKSYFKKSEVTEDSEVNVVTVFSGGSDMRGDGAAVPQV</sequence>
<reference evidence="1 2" key="1">
    <citation type="journal article" date="2019" name="Front. Genet.">
        <title>Whole-Genome Sequencing of the Opportunistic Yeast Pathogen Candida inconspicua Uncovers Its Hybrid Origin.</title>
        <authorList>
            <person name="Mixao V."/>
            <person name="Hansen A.P."/>
            <person name="Saus E."/>
            <person name="Boekhout T."/>
            <person name="Lass-Florl C."/>
            <person name="Gabaldon T."/>
        </authorList>
    </citation>
    <scope>NUCLEOTIDE SEQUENCE [LARGE SCALE GENOMIC DNA]</scope>
    <source>
        <strain evidence="1 2">CBS 180</strain>
    </source>
</reference>
<dbReference type="PRINTS" id="PR01210">
    <property type="entry name" value="GGTRANSPTASE"/>
</dbReference>
<gene>
    <name evidence="1" type="ORF">CANINC_004934</name>
</gene>